<organism evidence="11 12">
    <name type="scientific">Actinomadura alba</name>
    <dbReference type="NCBI Taxonomy" id="406431"/>
    <lineage>
        <taxon>Bacteria</taxon>
        <taxon>Bacillati</taxon>
        <taxon>Actinomycetota</taxon>
        <taxon>Actinomycetes</taxon>
        <taxon>Streptosporangiales</taxon>
        <taxon>Thermomonosporaceae</taxon>
        <taxon>Actinomadura</taxon>
    </lineage>
</organism>
<keyword evidence="12" id="KW-1185">Reference proteome</keyword>
<keyword evidence="9" id="KW-0732">Signal</keyword>
<evidence type="ECO:0000256" key="2">
    <source>
        <dbReference type="ARBA" id="ARBA00005988"/>
    </source>
</evidence>
<proteinExistence type="inferred from homology"/>
<dbReference type="InterPro" id="IPR033810">
    <property type="entry name" value="Carboxypeptidase_T"/>
</dbReference>
<name>A0ABR7LJ13_9ACTN</name>
<evidence type="ECO:0000256" key="3">
    <source>
        <dbReference type="ARBA" id="ARBA00022670"/>
    </source>
</evidence>
<evidence type="ECO:0000256" key="5">
    <source>
        <dbReference type="ARBA" id="ARBA00022833"/>
    </source>
</evidence>
<feature type="region of interest" description="Disordered" evidence="8">
    <location>
        <begin position="274"/>
        <end position="299"/>
    </location>
</feature>
<comment type="cofactor">
    <cofactor evidence="1">
        <name>Zn(2+)</name>
        <dbReference type="ChEBI" id="CHEBI:29105"/>
    </cofactor>
</comment>
<protein>
    <submittedName>
        <fullName evidence="11">Immune inhibitor A</fullName>
    </submittedName>
</protein>
<evidence type="ECO:0000256" key="6">
    <source>
        <dbReference type="ARBA" id="ARBA00023049"/>
    </source>
</evidence>
<evidence type="ECO:0000256" key="8">
    <source>
        <dbReference type="SAM" id="MobiDB-lite"/>
    </source>
</evidence>
<dbReference type="Pfam" id="PF20773">
    <property type="entry name" value="InhA-like_MAM"/>
    <property type="match status" value="2"/>
</dbReference>
<accession>A0ABR7LJ13</accession>
<dbReference type="PANTHER" id="PTHR11705">
    <property type="entry name" value="PROTEASE FAMILY M14 CARBOXYPEPTIDASE A,B"/>
    <property type="match status" value="1"/>
</dbReference>
<evidence type="ECO:0000313" key="12">
    <source>
        <dbReference type="Proteomes" id="UP000805614"/>
    </source>
</evidence>
<dbReference type="SUPFAM" id="SSF53187">
    <property type="entry name" value="Zn-dependent exopeptidases"/>
    <property type="match status" value="1"/>
</dbReference>
<feature type="compositionally biased region" description="Polar residues" evidence="8">
    <location>
        <begin position="276"/>
        <end position="287"/>
    </location>
</feature>
<dbReference type="PROSITE" id="PS52035">
    <property type="entry name" value="PEPTIDASE_M14"/>
    <property type="match status" value="1"/>
</dbReference>
<keyword evidence="6" id="KW-0482">Metalloprotease</keyword>
<evidence type="ECO:0000313" key="11">
    <source>
        <dbReference type="EMBL" id="MBC6464839.1"/>
    </source>
</evidence>
<comment type="caution">
    <text evidence="11">The sequence shown here is derived from an EMBL/GenBank/DDBJ whole genome shotgun (WGS) entry which is preliminary data.</text>
</comment>
<feature type="signal peptide" evidence="9">
    <location>
        <begin position="1"/>
        <end position="26"/>
    </location>
</feature>
<dbReference type="PANTHER" id="PTHR11705:SF143">
    <property type="entry name" value="SLL0236 PROTEIN"/>
    <property type="match status" value="1"/>
</dbReference>
<dbReference type="Pfam" id="PF00246">
    <property type="entry name" value="Peptidase_M14"/>
    <property type="match status" value="1"/>
</dbReference>
<keyword evidence="5" id="KW-0862">Zinc</keyword>
<keyword evidence="4" id="KW-0378">Hydrolase</keyword>
<dbReference type="RefSeq" id="WP_187241814.1">
    <property type="nucleotide sequence ID" value="NZ_BAAAOK010000008.1"/>
</dbReference>
<feature type="chain" id="PRO_5046389617" evidence="9">
    <location>
        <begin position="27"/>
        <end position="1032"/>
    </location>
</feature>
<comment type="similarity">
    <text evidence="2 7">Belongs to the peptidase M14 family.</text>
</comment>
<dbReference type="PRINTS" id="PR00765">
    <property type="entry name" value="CRBOXYPTASEA"/>
</dbReference>
<feature type="domain" description="Peptidase M14" evidence="10">
    <location>
        <begin position="120"/>
        <end position="438"/>
    </location>
</feature>
<evidence type="ECO:0000256" key="7">
    <source>
        <dbReference type="PROSITE-ProRule" id="PRU01379"/>
    </source>
</evidence>
<dbReference type="EMBL" id="JABVEC010000002">
    <property type="protein sequence ID" value="MBC6464839.1"/>
    <property type="molecule type" value="Genomic_DNA"/>
</dbReference>
<dbReference type="CDD" id="cd03859">
    <property type="entry name" value="M14_CPT"/>
    <property type="match status" value="1"/>
</dbReference>
<evidence type="ECO:0000256" key="1">
    <source>
        <dbReference type="ARBA" id="ARBA00001947"/>
    </source>
</evidence>
<dbReference type="Proteomes" id="UP000805614">
    <property type="component" value="Unassembled WGS sequence"/>
</dbReference>
<dbReference type="Gene3D" id="3.40.630.10">
    <property type="entry name" value="Zn peptidases"/>
    <property type="match status" value="1"/>
</dbReference>
<keyword evidence="3" id="KW-0645">Protease</keyword>
<dbReference type="InterPro" id="IPR000834">
    <property type="entry name" value="Peptidase_M14"/>
</dbReference>
<gene>
    <name evidence="11" type="ORF">HKK74_04910</name>
</gene>
<dbReference type="SMART" id="SM00631">
    <property type="entry name" value="Zn_pept"/>
    <property type="match status" value="1"/>
</dbReference>
<feature type="active site" description="Proton donor/acceptor" evidence="7">
    <location>
        <position position="387"/>
    </location>
</feature>
<sequence length="1032" mass="111484">MTRVVPSLLAAITIAAGVAVAGPATAAAPPGQDRSKDRLEVFSGQVTADQLKQLRDLGLDHEDIALGRSANGKAEVEAVMSRAQGDALRAKGMPLQIKKVKGQTASERSKTLTAQGTVFRPYSGAGNIREEIVNAANSHRSIAEAVDIGKSLKGTPITAVRVTKGARTLREGTRPAVVYQATQHAREWITPENVRRQLHHFLNNYGKNAEITKIVDTTDLYFIPVVNVDGYDLTFNPDFRMWRKNVRDNDGDGQITTLDGVDPNRNFGYKWGYDNEGSSPSPDSQTFRGAAANSEPETKAQDAFVKRIRPKYMINYHSAAELLLYGVGWQTQTPTPDDHIFEALLGDDEHPAVPGYDPDIGAELYTTNGETDGHMSELYGTLTITPEMSTCQTISNLDPNDQWVPGDCASVFHFPDDERLIQQEFEKNLPLAIAAAKSAHDPDHPVSVVDKTTPELEIDSFPVSHGRTQPVAVEARRSLKDLTLNYRINSGRTRTADTREWRGGERYGDENKRYYGEFRGTVRDTKPKDKVEVWFEAKKKGKLVSSRHFTYTVAEDIGGKVLVLAAEDVTGASPVQGVTTAKYAGSYTKALTAAGHTSDVYDVDANGRTAPHHLGVLSHYKAVVWETGDDIITRAVGQPGGTTAKLAVDIELNVRDYLNEGGKLLHTGKYAGLAQGANGAYFYEPDVPAQPECVTLSDPPCLPILNDFLQYYLGAYTYVDGGGTGADGKPYPVKGAGGAFTGFQSTLNGGDSANNQNHTASFLTTSSFLPKAQFPQFDSSAPLAWDRPGGAPFDPRTGAWYVYSQSADMSYKRLTRTVDLTGKSAGELTFGFSFDTEAHWDHVFVEAHTVGSDDWTTLPDANGHTSQETGDSCASGWRTIHPMTTHYQGADCSPTGTTGVWHAASGKSNGWQDWKIDLSAYAGKQVELSITYASDWGTQGIGAFIDDAKVTADGATVAETSFETDLGGWTIAGSPPGSGAAANDWTRSQRAFEEGAGVATEDTVYVGFGGEGLSTQAARNDLVKKAMQHLLG</sequence>
<evidence type="ECO:0000256" key="9">
    <source>
        <dbReference type="SAM" id="SignalP"/>
    </source>
</evidence>
<reference evidence="11 12" key="1">
    <citation type="submission" date="2020-06" db="EMBL/GenBank/DDBJ databases">
        <title>Actinomadura xiongansis sp. nov., isolated from soil of Baiyangdian.</title>
        <authorList>
            <person name="Zhang X."/>
        </authorList>
    </citation>
    <scope>NUCLEOTIDE SEQUENCE [LARGE SCALE GENOMIC DNA]</scope>
    <source>
        <strain evidence="11 12">HBUM206468</strain>
    </source>
</reference>
<evidence type="ECO:0000256" key="4">
    <source>
        <dbReference type="ARBA" id="ARBA00022801"/>
    </source>
</evidence>
<evidence type="ECO:0000259" key="10">
    <source>
        <dbReference type="PROSITE" id="PS52035"/>
    </source>
</evidence>